<name>A0A3E0H7D3_9PSEU</name>
<feature type="region of interest" description="Disordered" evidence="1">
    <location>
        <begin position="48"/>
        <end position="79"/>
    </location>
</feature>
<dbReference type="RefSeq" id="WP_116178581.1">
    <property type="nucleotide sequence ID" value="NZ_CP144375.1"/>
</dbReference>
<accession>A0A3E0H7D3</accession>
<dbReference type="Proteomes" id="UP000256269">
    <property type="component" value="Unassembled WGS sequence"/>
</dbReference>
<protein>
    <submittedName>
        <fullName evidence="2">Uncharacterized protein</fullName>
    </submittedName>
</protein>
<dbReference type="AlphaFoldDB" id="A0A3E0H7D3"/>
<sequence>MHCAGKSEVDSRATDPTDPQLIMRRDMTGGPCLADFDATTGVGVVVPVNSSSDPQVPDTEGGKVFGAETKEPLAQAGRG</sequence>
<gene>
    <name evidence="2" type="ORF">BCF44_11383</name>
</gene>
<evidence type="ECO:0000313" key="2">
    <source>
        <dbReference type="EMBL" id="REH39228.1"/>
    </source>
</evidence>
<reference evidence="2 3" key="1">
    <citation type="submission" date="2018-08" db="EMBL/GenBank/DDBJ databases">
        <title>Genomic Encyclopedia of Archaeal and Bacterial Type Strains, Phase II (KMG-II): from individual species to whole genera.</title>
        <authorList>
            <person name="Goeker M."/>
        </authorList>
    </citation>
    <scope>NUCLEOTIDE SEQUENCE [LARGE SCALE GENOMIC DNA]</scope>
    <source>
        <strain evidence="2 3">DSM 45791</strain>
    </source>
</reference>
<feature type="compositionally biased region" description="Low complexity" evidence="1">
    <location>
        <begin position="48"/>
        <end position="57"/>
    </location>
</feature>
<dbReference type="InterPro" id="IPR043504">
    <property type="entry name" value="Peptidase_S1_PA_chymotrypsin"/>
</dbReference>
<comment type="caution">
    <text evidence="2">The sequence shown here is derived from an EMBL/GenBank/DDBJ whole genome shotgun (WGS) entry which is preliminary data.</text>
</comment>
<feature type="region of interest" description="Disordered" evidence="1">
    <location>
        <begin position="1"/>
        <end position="28"/>
    </location>
</feature>
<proteinExistence type="predicted"/>
<feature type="compositionally biased region" description="Basic and acidic residues" evidence="1">
    <location>
        <begin position="1"/>
        <end position="15"/>
    </location>
</feature>
<evidence type="ECO:0000256" key="1">
    <source>
        <dbReference type="SAM" id="MobiDB-lite"/>
    </source>
</evidence>
<dbReference type="EMBL" id="QUNO01000013">
    <property type="protein sequence ID" value="REH39228.1"/>
    <property type="molecule type" value="Genomic_DNA"/>
</dbReference>
<keyword evidence="3" id="KW-1185">Reference proteome</keyword>
<organism evidence="2 3">
    <name type="scientific">Kutzneria buriramensis</name>
    <dbReference type="NCBI Taxonomy" id="1045776"/>
    <lineage>
        <taxon>Bacteria</taxon>
        <taxon>Bacillati</taxon>
        <taxon>Actinomycetota</taxon>
        <taxon>Actinomycetes</taxon>
        <taxon>Pseudonocardiales</taxon>
        <taxon>Pseudonocardiaceae</taxon>
        <taxon>Kutzneria</taxon>
    </lineage>
</organism>
<dbReference type="Gene3D" id="2.40.10.10">
    <property type="entry name" value="Trypsin-like serine proteases"/>
    <property type="match status" value="1"/>
</dbReference>
<evidence type="ECO:0000313" key="3">
    <source>
        <dbReference type="Proteomes" id="UP000256269"/>
    </source>
</evidence>